<dbReference type="CDD" id="cd03441">
    <property type="entry name" value="R_hydratase_like"/>
    <property type="match status" value="1"/>
</dbReference>
<feature type="non-terminal residue" evidence="2">
    <location>
        <position position="64"/>
    </location>
</feature>
<sequence>MRQQAIGLESPPFTTDVEKGAIIKFAEAIEDDNPVFNDEAAARGSKYGGLIAPPTFLRSMGAYR</sequence>
<feature type="domain" description="FAS1-like dehydratase" evidence="1">
    <location>
        <begin position="5"/>
        <end position="61"/>
    </location>
</feature>
<dbReference type="InterPro" id="IPR039569">
    <property type="entry name" value="FAS1-like_DH_region"/>
</dbReference>
<dbReference type="Pfam" id="PF13452">
    <property type="entry name" value="FAS1_DH_region"/>
    <property type="match status" value="1"/>
</dbReference>
<proteinExistence type="predicted"/>
<evidence type="ECO:0000259" key="1">
    <source>
        <dbReference type="Pfam" id="PF13452"/>
    </source>
</evidence>
<gene>
    <name evidence="2" type="ORF">METZ01_LOCUS283311</name>
</gene>
<organism evidence="2">
    <name type="scientific">marine metagenome</name>
    <dbReference type="NCBI Taxonomy" id="408172"/>
    <lineage>
        <taxon>unclassified sequences</taxon>
        <taxon>metagenomes</taxon>
        <taxon>ecological metagenomes</taxon>
    </lineage>
</organism>
<evidence type="ECO:0000313" key="2">
    <source>
        <dbReference type="EMBL" id="SVC30457.1"/>
    </source>
</evidence>
<protein>
    <recommendedName>
        <fullName evidence="1">FAS1-like dehydratase domain-containing protein</fullName>
    </recommendedName>
</protein>
<dbReference type="InterPro" id="IPR029069">
    <property type="entry name" value="HotDog_dom_sf"/>
</dbReference>
<dbReference type="AlphaFoldDB" id="A0A382L625"/>
<dbReference type="Gene3D" id="3.10.129.10">
    <property type="entry name" value="Hotdog Thioesterase"/>
    <property type="match status" value="1"/>
</dbReference>
<reference evidence="2" key="1">
    <citation type="submission" date="2018-05" db="EMBL/GenBank/DDBJ databases">
        <authorList>
            <person name="Lanie J.A."/>
            <person name="Ng W.-L."/>
            <person name="Kazmierczak K.M."/>
            <person name="Andrzejewski T.M."/>
            <person name="Davidsen T.M."/>
            <person name="Wayne K.J."/>
            <person name="Tettelin H."/>
            <person name="Glass J.I."/>
            <person name="Rusch D."/>
            <person name="Podicherti R."/>
            <person name="Tsui H.-C.T."/>
            <person name="Winkler M.E."/>
        </authorList>
    </citation>
    <scope>NUCLEOTIDE SEQUENCE</scope>
</reference>
<dbReference type="EMBL" id="UINC01084119">
    <property type="protein sequence ID" value="SVC30457.1"/>
    <property type="molecule type" value="Genomic_DNA"/>
</dbReference>
<dbReference type="SUPFAM" id="SSF54637">
    <property type="entry name" value="Thioesterase/thiol ester dehydrase-isomerase"/>
    <property type="match status" value="1"/>
</dbReference>
<accession>A0A382L625</accession>
<name>A0A382L625_9ZZZZ</name>